<proteinExistence type="predicted"/>
<sequence length="105" mass="10828">MKYTLEKSFMVTPRRTPGPGTGLPWGLGTASLQGSQCGRAGKAPGAAGWRLWPGGQRARGARGGSSREEGPEVSQLSVDTGLGSRRRLKTTSGQSEGPTEAEGSA</sequence>
<keyword evidence="3" id="KW-1185">Reference proteome</keyword>
<accession>A0A9X9Q8V9</accession>
<feature type="region of interest" description="Disordered" evidence="1">
    <location>
        <begin position="35"/>
        <end position="105"/>
    </location>
</feature>
<evidence type="ECO:0000313" key="3">
    <source>
        <dbReference type="Proteomes" id="UP000269945"/>
    </source>
</evidence>
<dbReference type="AlphaFoldDB" id="A0A9X9Q8V9"/>
<feature type="region of interest" description="Disordered" evidence="1">
    <location>
        <begin position="1"/>
        <end position="23"/>
    </location>
</feature>
<protein>
    <submittedName>
        <fullName evidence="2">Uncharacterized protein</fullName>
    </submittedName>
</protein>
<comment type="caution">
    <text evidence="2">The sequence shown here is derived from an EMBL/GenBank/DDBJ whole genome shotgun (WGS) entry which is preliminary data.</text>
</comment>
<dbReference type="Proteomes" id="UP000269945">
    <property type="component" value="Unassembled WGS sequence"/>
</dbReference>
<name>A0A9X9Q8V9_GULGU</name>
<feature type="non-terminal residue" evidence="2">
    <location>
        <position position="105"/>
    </location>
</feature>
<reference evidence="2 3" key="1">
    <citation type="submission" date="2018-10" db="EMBL/GenBank/DDBJ databases">
        <authorList>
            <person name="Ekblom R."/>
            <person name="Jareborg N."/>
        </authorList>
    </citation>
    <scope>NUCLEOTIDE SEQUENCE [LARGE SCALE GENOMIC DNA]</scope>
    <source>
        <tissue evidence="2">Muscle</tissue>
    </source>
</reference>
<dbReference type="EMBL" id="CYRY02044661">
    <property type="protein sequence ID" value="VCX39716.1"/>
    <property type="molecule type" value="Genomic_DNA"/>
</dbReference>
<evidence type="ECO:0000256" key="1">
    <source>
        <dbReference type="SAM" id="MobiDB-lite"/>
    </source>
</evidence>
<gene>
    <name evidence="2" type="ORF">BN2614_LOCUS3</name>
</gene>
<evidence type="ECO:0000313" key="2">
    <source>
        <dbReference type="EMBL" id="VCX39716.1"/>
    </source>
</evidence>
<organism evidence="2 3">
    <name type="scientific">Gulo gulo</name>
    <name type="common">Wolverine</name>
    <name type="synonym">Gluton</name>
    <dbReference type="NCBI Taxonomy" id="48420"/>
    <lineage>
        <taxon>Eukaryota</taxon>
        <taxon>Metazoa</taxon>
        <taxon>Chordata</taxon>
        <taxon>Craniata</taxon>
        <taxon>Vertebrata</taxon>
        <taxon>Euteleostomi</taxon>
        <taxon>Mammalia</taxon>
        <taxon>Eutheria</taxon>
        <taxon>Laurasiatheria</taxon>
        <taxon>Carnivora</taxon>
        <taxon>Caniformia</taxon>
        <taxon>Musteloidea</taxon>
        <taxon>Mustelidae</taxon>
        <taxon>Guloninae</taxon>
        <taxon>Gulo</taxon>
    </lineage>
</organism>